<dbReference type="Gramene" id="Kaladp0055s0058.1.v1.1">
    <property type="protein sequence ID" value="Kaladp0055s0058.1.v1.1.CDS.1"/>
    <property type="gene ID" value="Kaladp0055s0058.v1.1"/>
</dbReference>
<evidence type="ECO:0000256" key="3">
    <source>
        <dbReference type="ARBA" id="ARBA00023125"/>
    </source>
</evidence>
<dbReference type="GO" id="GO:0000981">
    <property type="term" value="F:DNA-binding transcription factor activity, RNA polymerase II-specific"/>
    <property type="evidence" value="ECO:0007669"/>
    <property type="project" value="TreeGrafter"/>
</dbReference>
<dbReference type="GO" id="GO:0005634">
    <property type="term" value="C:nucleus"/>
    <property type="evidence" value="ECO:0007669"/>
    <property type="project" value="UniProtKB-SubCell"/>
</dbReference>
<evidence type="ECO:0000256" key="2">
    <source>
        <dbReference type="ARBA" id="ARBA00023015"/>
    </source>
</evidence>
<dbReference type="GO" id="GO:0000978">
    <property type="term" value="F:RNA polymerase II cis-regulatory region sequence-specific DNA binding"/>
    <property type="evidence" value="ECO:0007669"/>
    <property type="project" value="TreeGrafter"/>
</dbReference>
<dbReference type="Gene3D" id="3.40.1810.10">
    <property type="entry name" value="Transcription factor, MADS-box"/>
    <property type="match status" value="1"/>
</dbReference>
<dbReference type="PANTHER" id="PTHR11945">
    <property type="entry name" value="MADS BOX PROTEIN"/>
    <property type="match status" value="1"/>
</dbReference>
<evidence type="ECO:0000256" key="5">
    <source>
        <dbReference type="ARBA" id="ARBA00023242"/>
    </source>
</evidence>
<proteinExistence type="predicted"/>
<dbReference type="Pfam" id="PF00319">
    <property type="entry name" value="SRF-TF"/>
    <property type="match status" value="1"/>
</dbReference>
<dbReference type="PANTHER" id="PTHR11945:SF782">
    <property type="entry name" value="OS11G0229900 PROTEIN"/>
    <property type="match status" value="1"/>
</dbReference>
<evidence type="ECO:0000256" key="1">
    <source>
        <dbReference type="ARBA" id="ARBA00004123"/>
    </source>
</evidence>
<sequence length="138" mass="15341">MQKQARMGTGRKRIQIQAIQDMSRRRVTLTKRRQGLFKKMEKLRTLTGCKAAAIVFSTAGRPYTFGDLSLFDSFTCAGQGDGVSTTSFDCNVSEDLDGLNSEMTSLLEMRRKVIQKLNQQQVDGGFDGNVLPPQPLGF</sequence>
<dbReference type="InterPro" id="IPR036879">
    <property type="entry name" value="TF_MADSbox_sf"/>
</dbReference>
<keyword evidence="8" id="KW-1185">Reference proteome</keyword>
<dbReference type="PROSITE" id="PS50066">
    <property type="entry name" value="MADS_BOX_2"/>
    <property type="match status" value="1"/>
</dbReference>
<dbReference type="SUPFAM" id="SSF55455">
    <property type="entry name" value="SRF-like"/>
    <property type="match status" value="1"/>
</dbReference>
<keyword evidence="3" id="KW-0238">DNA-binding</keyword>
<dbReference type="AlphaFoldDB" id="A0A7N0ZYI9"/>
<evidence type="ECO:0000256" key="4">
    <source>
        <dbReference type="ARBA" id="ARBA00023163"/>
    </source>
</evidence>
<keyword evidence="2" id="KW-0805">Transcription regulation</keyword>
<dbReference type="SMART" id="SM00432">
    <property type="entry name" value="MADS"/>
    <property type="match status" value="1"/>
</dbReference>
<dbReference type="OMA" id="HLANMEI"/>
<keyword evidence="5" id="KW-0539">Nucleus</keyword>
<dbReference type="InterPro" id="IPR002100">
    <property type="entry name" value="TF_MADSbox"/>
</dbReference>
<reference evidence="7" key="1">
    <citation type="submission" date="2021-01" db="UniProtKB">
        <authorList>
            <consortium name="EnsemblPlants"/>
        </authorList>
    </citation>
    <scope>IDENTIFICATION</scope>
</reference>
<evidence type="ECO:0000313" key="7">
    <source>
        <dbReference type="EnsemblPlants" id="Kaladp0055s0058.1.v1.1.CDS.1"/>
    </source>
</evidence>
<dbReference type="Proteomes" id="UP000594263">
    <property type="component" value="Unplaced"/>
</dbReference>
<organism evidence="7 8">
    <name type="scientific">Kalanchoe fedtschenkoi</name>
    <name type="common">Lavender scallops</name>
    <name type="synonym">South American air plant</name>
    <dbReference type="NCBI Taxonomy" id="63787"/>
    <lineage>
        <taxon>Eukaryota</taxon>
        <taxon>Viridiplantae</taxon>
        <taxon>Streptophyta</taxon>
        <taxon>Embryophyta</taxon>
        <taxon>Tracheophyta</taxon>
        <taxon>Spermatophyta</taxon>
        <taxon>Magnoliopsida</taxon>
        <taxon>eudicotyledons</taxon>
        <taxon>Gunneridae</taxon>
        <taxon>Pentapetalae</taxon>
        <taxon>Saxifragales</taxon>
        <taxon>Crassulaceae</taxon>
        <taxon>Kalanchoe</taxon>
    </lineage>
</organism>
<comment type="subcellular location">
    <subcellularLocation>
        <location evidence="1">Nucleus</location>
    </subcellularLocation>
</comment>
<accession>A0A7N0ZYI9</accession>
<protein>
    <recommendedName>
        <fullName evidence="6">MADS-box domain-containing protein</fullName>
    </recommendedName>
</protein>
<dbReference type="CDD" id="cd00120">
    <property type="entry name" value="MADS"/>
    <property type="match status" value="1"/>
</dbReference>
<evidence type="ECO:0000259" key="6">
    <source>
        <dbReference type="PROSITE" id="PS50066"/>
    </source>
</evidence>
<evidence type="ECO:0000313" key="8">
    <source>
        <dbReference type="Proteomes" id="UP000594263"/>
    </source>
</evidence>
<keyword evidence="4" id="KW-0804">Transcription</keyword>
<feature type="domain" description="MADS-box" evidence="6">
    <location>
        <begin position="9"/>
        <end position="69"/>
    </location>
</feature>
<name>A0A7N0ZYI9_KALFE</name>
<dbReference type="EnsemblPlants" id="Kaladp0055s0058.1.v1.1">
    <property type="protein sequence ID" value="Kaladp0055s0058.1.v1.1.CDS.1"/>
    <property type="gene ID" value="Kaladp0055s0058.v1.1"/>
</dbReference>
<dbReference type="PRINTS" id="PR00404">
    <property type="entry name" value="MADSDOMAIN"/>
</dbReference>
<dbReference type="GO" id="GO:0046983">
    <property type="term" value="F:protein dimerization activity"/>
    <property type="evidence" value="ECO:0007669"/>
    <property type="project" value="InterPro"/>
</dbReference>